<dbReference type="AlphaFoldDB" id="A0A498KHP8"/>
<keyword evidence="2" id="KW-1185">Reference proteome</keyword>
<name>A0A498KHP8_MALDO</name>
<dbReference type="EMBL" id="RDQH01000328">
    <property type="protein sequence ID" value="RXI06691.1"/>
    <property type="molecule type" value="Genomic_DNA"/>
</dbReference>
<accession>A0A498KHP8</accession>
<proteinExistence type="predicted"/>
<dbReference type="Proteomes" id="UP000290289">
    <property type="component" value="Chromosome 2"/>
</dbReference>
<organism evidence="1 2">
    <name type="scientific">Malus domestica</name>
    <name type="common">Apple</name>
    <name type="synonym">Pyrus malus</name>
    <dbReference type="NCBI Taxonomy" id="3750"/>
    <lineage>
        <taxon>Eukaryota</taxon>
        <taxon>Viridiplantae</taxon>
        <taxon>Streptophyta</taxon>
        <taxon>Embryophyta</taxon>
        <taxon>Tracheophyta</taxon>
        <taxon>Spermatophyta</taxon>
        <taxon>Magnoliopsida</taxon>
        <taxon>eudicotyledons</taxon>
        <taxon>Gunneridae</taxon>
        <taxon>Pentapetalae</taxon>
        <taxon>rosids</taxon>
        <taxon>fabids</taxon>
        <taxon>Rosales</taxon>
        <taxon>Rosaceae</taxon>
        <taxon>Amygdaloideae</taxon>
        <taxon>Maleae</taxon>
        <taxon>Malus</taxon>
    </lineage>
</organism>
<gene>
    <name evidence="1" type="ORF">DVH24_025827</name>
</gene>
<comment type="caution">
    <text evidence="1">The sequence shown here is derived from an EMBL/GenBank/DDBJ whole genome shotgun (WGS) entry which is preliminary data.</text>
</comment>
<evidence type="ECO:0000313" key="1">
    <source>
        <dbReference type="EMBL" id="RXI06691.1"/>
    </source>
</evidence>
<reference evidence="1 2" key="1">
    <citation type="submission" date="2018-10" db="EMBL/GenBank/DDBJ databases">
        <title>A high-quality apple genome assembly.</title>
        <authorList>
            <person name="Hu J."/>
        </authorList>
    </citation>
    <scope>NUCLEOTIDE SEQUENCE [LARGE SCALE GENOMIC DNA]</scope>
    <source>
        <strain evidence="2">cv. HFTH1</strain>
        <tissue evidence="1">Young leaf</tissue>
    </source>
</reference>
<sequence>MPKKEQCIGSHGCCSSTCNRSLFLLSDISSNTWCAAPRGRTSSSKGSHQQLQGTSKVISMASKGSCDPIDPTVAPPLIII</sequence>
<protein>
    <submittedName>
        <fullName evidence="1">Uncharacterized protein</fullName>
    </submittedName>
</protein>
<evidence type="ECO:0000313" key="2">
    <source>
        <dbReference type="Proteomes" id="UP000290289"/>
    </source>
</evidence>